<organism evidence="2 3">
    <name type="scientific">Aegilops tauschii subsp. strangulata</name>
    <name type="common">Goatgrass</name>
    <dbReference type="NCBI Taxonomy" id="200361"/>
    <lineage>
        <taxon>Eukaryota</taxon>
        <taxon>Viridiplantae</taxon>
        <taxon>Streptophyta</taxon>
        <taxon>Embryophyta</taxon>
        <taxon>Tracheophyta</taxon>
        <taxon>Spermatophyta</taxon>
        <taxon>Magnoliopsida</taxon>
        <taxon>Liliopsida</taxon>
        <taxon>Poales</taxon>
        <taxon>Poaceae</taxon>
        <taxon>BOP clade</taxon>
        <taxon>Pooideae</taxon>
        <taxon>Triticodae</taxon>
        <taxon>Triticeae</taxon>
        <taxon>Triticinae</taxon>
        <taxon>Aegilops</taxon>
    </lineage>
</organism>
<dbReference type="EnsemblPlants" id="AET2Gv20979900.5">
    <property type="protein sequence ID" value="AET2Gv20979900.5"/>
    <property type="gene ID" value="AET2Gv20979900"/>
</dbReference>
<dbReference type="AlphaFoldDB" id="A0A453CVP3"/>
<reference evidence="2" key="4">
    <citation type="submission" date="2019-03" db="UniProtKB">
        <authorList>
            <consortium name="EnsemblPlants"/>
        </authorList>
    </citation>
    <scope>IDENTIFICATION</scope>
</reference>
<evidence type="ECO:0000256" key="1">
    <source>
        <dbReference type="SAM" id="MobiDB-lite"/>
    </source>
</evidence>
<reference evidence="2" key="5">
    <citation type="journal article" date="2021" name="G3 (Bethesda)">
        <title>Aegilops tauschii genome assembly Aet v5.0 features greater sequence contiguity and improved annotation.</title>
        <authorList>
            <person name="Wang L."/>
            <person name="Zhu T."/>
            <person name="Rodriguez J.C."/>
            <person name="Deal K.R."/>
            <person name="Dubcovsky J."/>
            <person name="McGuire P.E."/>
            <person name="Lux T."/>
            <person name="Spannagl M."/>
            <person name="Mayer K.F.X."/>
            <person name="Baldrich P."/>
            <person name="Meyers B.C."/>
            <person name="Huo N."/>
            <person name="Gu Y.Q."/>
            <person name="Zhou H."/>
            <person name="Devos K.M."/>
            <person name="Bennetzen J.L."/>
            <person name="Unver T."/>
            <person name="Budak H."/>
            <person name="Gulick P.J."/>
            <person name="Galiba G."/>
            <person name="Kalapos B."/>
            <person name="Nelson D.R."/>
            <person name="Li P."/>
            <person name="You F.M."/>
            <person name="Luo M.C."/>
            <person name="Dvorak J."/>
        </authorList>
    </citation>
    <scope>NUCLEOTIDE SEQUENCE [LARGE SCALE GENOMIC DNA]</scope>
    <source>
        <strain evidence="2">cv. AL8/78</strain>
    </source>
</reference>
<feature type="region of interest" description="Disordered" evidence="1">
    <location>
        <begin position="1"/>
        <end position="31"/>
    </location>
</feature>
<name>A0A453CVP3_AEGTS</name>
<reference evidence="2" key="3">
    <citation type="journal article" date="2017" name="Nature">
        <title>Genome sequence of the progenitor of the wheat D genome Aegilops tauschii.</title>
        <authorList>
            <person name="Luo M.C."/>
            <person name="Gu Y.Q."/>
            <person name="Puiu D."/>
            <person name="Wang H."/>
            <person name="Twardziok S.O."/>
            <person name="Deal K.R."/>
            <person name="Huo N."/>
            <person name="Zhu T."/>
            <person name="Wang L."/>
            <person name="Wang Y."/>
            <person name="McGuire P.E."/>
            <person name="Liu S."/>
            <person name="Long H."/>
            <person name="Ramasamy R.K."/>
            <person name="Rodriguez J.C."/>
            <person name="Van S.L."/>
            <person name="Yuan L."/>
            <person name="Wang Z."/>
            <person name="Xia Z."/>
            <person name="Xiao L."/>
            <person name="Anderson O.D."/>
            <person name="Ouyang S."/>
            <person name="Liang Y."/>
            <person name="Zimin A.V."/>
            <person name="Pertea G."/>
            <person name="Qi P."/>
            <person name="Bennetzen J.L."/>
            <person name="Dai X."/>
            <person name="Dawson M.W."/>
            <person name="Muller H.G."/>
            <person name="Kugler K."/>
            <person name="Rivarola-Duarte L."/>
            <person name="Spannagl M."/>
            <person name="Mayer K.F.X."/>
            <person name="Lu F.H."/>
            <person name="Bevan M.W."/>
            <person name="Leroy P."/>
            <person name="Li P."/>
            <person name="You F.M."/>
            <person name="Sun Q."/>
            <person name="Liu Z."/>
            <person name="Lyons E."/>
            <person name="Wicker T."/>
            <person name="Salzberg S.L."/>
            <person name="Devos K.M."/>
            <person name="Dvorak J."/>
        </authorList>
    </citation>
    <scope>NUCLEOTIDE SEQUENCE [LARGE SCALE GENOMIC DNA]</scope>
    <source>
        <strain evidence="2">cv. AL8/78</strain>
    </source>
</reference>
<accession>A0A453CVP3</accession>
<evidence type="ECO:0000313" key="3">
    <source>
        <dbReference type="Proteomes" id="UP000015105"/>
    </source>
</evidence>
<reference evidence="3" key="1">
    <citation type="journal article" date="2014" name="Science">
        <title>Ancient hybridizations among the ancestral genomes of bread wheat.</title>
        <authorList>
            <consortium name="International Wheat Genome Sequencing Consortium,"/>
            <person name="Marcussen T."/>
            <person name="Sandve S.R."/>
            <person name="Heier L."/>
            <person name="Spannagl M."/>
            <person name="Pfeifer M."/>
            <person name="Jakobsen K.S."/>
            <person name="Wulff B.B."/>
            <person name="Steuernagel B."/>
            <person name="Mayer K.F."/>
            <person name="Olsen O.A."/>
        </authorList>
    </citation>
    <scope>NUCLEOTIDE SEQUENCE [LARGE SCALE GENOMIC DNA]</scope>
    <source>
        <strain evidence="3">cv. AL8/78</strain>
    </source>
</reference>
<proteinExistence type="predicted"/>
<protein>
    <submittedName>
        <fullName evidence="2">Uncharacterized protein</fullName>
    </submittedName>
</protein>
<evidence type="ECO:0000313" key="2">
    <source>
        <dbReference type="EnsemblPlants" id="AET2Gv20979900.5"/>
    </source>
</evidence>
<reference evidence="3" key="2">
    <citation type="journal article" date="2017" name="Nat. Plants">
        <title>The Aegilops tauschii genome reveals multiple impacts of transposons.</title>
        <authorList>
            <person name="Zhao G."/>
            <person name="Zou C."/>
            <person name="Li K."/>
            <person name="Wang K."/>
            <person name="Li T."/>
            <person name="Gao L."/>
            <person name="Zhang X."/>
            <person name="Wang H."/>
            <person name="Yang Z."/>
            <person name="Liu X."/>
            <person name="Jiang W."/>
            <person name="Mao L."/>
            <person name="Kong X."/>
            <person name="Jiao Y."/>
            <person name="Jia J."/>
        </authorList>
    </citation>
    <scope>NUCLEOTIDE SEQUENCE [LARGE SCALE GENOMIC DNA]</scope>
    <source>
        <strain evidence="3">cv. AL8/78</strain>
    </source>
</reference>
<dbReference type="Gramene" id="AET2Gv20979900.5">
    <property type="protein sequence ID" value="AET2Gv20979900.5"/>
    <property type="gene ID" value="AET2Gv20979900"/>
</dbReference>
<keyword evidence="3" id="KW-1185">Reference proteome</keyword>
<dbReference type="Proteomes" id="UP000015105">
    <property type="component" value="Chromosome 2D"/>
</dbReference>
<sequence length="108" mass="11803">YLPRDKHPPRPCRLAYGARTPRSPAPEKVSVRPSIHPSIGFPFPCAPLLPPVHKNNPAIALALLYPLISSALPSHTSLLSSLEANSSYPSINLHFDLLLARLLGVKKR</sequence>